<dbReference type="EMBL" id="SRLO01000029">
    <property type="protein sequence ID" value="TNN84096.1"/>
    <property type="molecule type" value="Genomic_DNA"/>
</dbReference>
<proteinExistence type="predicted"/>
<protein>
    <submittedName>
        <fullName evidence="1">Uncharacterized protein</fullName>
    </submittedName>
</protein>
<reference evidence="1 2" key="1">
    <citation type="submission" date="2019-03" db="EMBL/GenBank/DDBJ databases">
        <title>First draft genome of Liparis tanakae, snailfish: a comprehensive survey of snailfish specific genes.</title>
        <authorList>
            <person name="Kim W."/>
            <person name="Song I."/>
            <person name="Jeong J.-H."/>
            <person name="Kim D."/>
            <person name="Kim S."/>
            <person name="Ryu S."/>
            <person name="Song J.Y."/>
            <person name="Lee S.K."/>
        </authorList>
    </citation>
    <scope>NUCLEOTIDE SEQUENCE [LARGE SCALE GENOMIC DNA]</scope>
    <source>
        <tissue evidence="1">Muscle</tissue>
    </source>
</reference>
<dbReference type="Proteomes" id="UP000314294">
    <property type="component" value="Unassembled WGS sequence"/>
</dbReference>
<evidence type="ECO:0000313" key="2">
    <source>
        <dbReference type="Proteomes" id="UP000314294"/>
    </source>
</evidence>
<gene>
    <name evidence="1" type="ORF">EYF80_005702</name>
</gene>
<organism evidence="1 2">
    <name type="scientific">Liparis tanakae</name>
    <name type="common">Tanaka's snailfish</name>
    <dbReference type="NCBI Taxonomy" id="230148"/>
    <lineage>
        <taxon>Eukaryota</taxon>
        <taxon>Metazoa</taxon>
        <taxon>Chordata</taxon>
        <taxon>Craniata</taxon>
        <taxon>Vertebrata</taxon>
        <taxon>Euteleostomi</taxon>
        <taxon>Actinopterygii</taxon>
        <taxon>Neopterygii</taxon>
        <taxon>Teleostei</taxon>
        <taxon>Neoteleostei</taxon>
        <taxon>Acanthomorphata</taxon>
        <taxon>Eupercaria</taxon>
        <taxon>Perciformes</taxon>
        <taxon>Cottioidei</taxon>
        <taxon>Cottales</taxon>
        <taxon>Liparidae</taxon>
        <taxon>Liparis</taxon>
    </lineage>
</organism>
<sequence>MCDSSNCWQFRPGGKNNRRICFALYVDYKQHKAARRLSNMGCHWAPPRVTVSVLSTVTAAACQQFPDRAPFHGCLLKTEVCNYTGHKHGALRPDWSSEGPWERKTLHSLVEAAEALADAHSRPSRPAVWTAASKLAARLVENIRHTWRAALILLGFCWLAGEDWLVIDDPSHHGHSYLPQLREDKTFGPGQN</sequence>
<keyword evidence="2" id="KW-1185">Reference proteome</keyword>
<evidence type="ECO:0000313" key="1">
    <source>
        <dbReference type="EMBL" id="TNN84096.1"/>
    </source>
</evidence>
<name>A0A4Z2J1P0_9TELE</name>
<comment type="caution">
    <text evidence="1">The sequence shown here is derived from an EMBL/GenBank/DDBJ whole genome shotgun (WGS) entry which is preliminary data.</text>
</comment>
<accession>A0A4Z2J1P0</accession>
<dbReference type="AlphaFoldDB" id="A0A4Z2J1P0"/>